<evidence type="ECO:0000313" key="3">
    <source>
        <dbReference type="Proteomes" id="UP000193920"/>
    </source>
</evidence>
<sequence>MKLLNISILFVIFCSIQWGKAQSGTEDTRAIDGAKLRYYREKEIYCYNETGLFRWEKKELLESCGYDINYNRYICSHPTNKNKLIIFDFGSNKPKCNFSYVNSIEKVNVYSGDEVDGEIKYSKDLQAYDLVCNCINHSVKRFEFIMSDGCTFNGDYHDEDVKWGKKSL</sequence>
<dbReference type="AlphaFoldDB" id="A0A1Y2BES6"/>
<comment type="caution">
    <text evidence="2">The sequence shown here is derived from an EMBL/GenBank/DDBJ whole genome shotgun (WGS) entry which is preliminary data.</text>
</comment>
<feature type="chain" id="PRO_5013322340" evidence="1">
    <location>
        <begin position="22"/>
        <end position="168"/>
    </location>
</feature>
<dbReference type="Proteomes" id="UP000193920">
    <property type="component" value="Unassembled WGS sequence"/>
</dbReference>
<protein>
    <submittedName>
        <fullName evidence="2">Uncharacterized protein</fullName>
    </submittedName>
</protein>
<feature type="signal peptide" evidence="1">
    <location>
        <begin position="1"/>
        <end position="21"/>
    </location>
</feature>
<evidence type="ECO:0000313" key="2">
    <source>
        <dbReference type="EMBL" id="ORY33342.1"/>
    </source>
</evidence>
<dbReference type="EMBL" id="MCOG01000160">
    <property type="protein sequence ID" value="ORY33342.1"/>
    <property type="molecule type" value="Genomic_DNA"/>
</dbReference>
<name>A0A1Y2BES6_9FUNG</name>
<keyword evidence="3" id="KW-1185">Reference proteome</keyword>
<keyword evidence="1" id="KW-0732">Signal</keyword>
<proteinExistence type="predicted"/>
<gene>
    <name evidence="2" type="ORF">LY90DRAFT_705133</name>
</gene>
<organism evidence="2 3">
    <name type="scientific">Neocallimastix californiae</name>
    <dbReference type="NCBI Taxonomy" id="1754190"/>
    <lineage>
        <taxon>Eukaryota</taxon>
        <taxon>Fungi</taxon>
        <taxon>Fungi incertae sedis</taxon>
        <taxon>Chytridiomycota</taxon>
        <taxon>Chytridiomycota incertae sedis</taxon>
        <taxon>Neocallimastigomycetes</taxon>
        <taxon>Neocallimastigales</taxon>
        <taxon>Neocallimastigaceae</taxon>
        <taxon>Neocallimastix</taxon>
    </lineage>
</organism>
<evidence type="ECO:0000256" key="1">
    <source>
        <dbReference type="SAM" id="SignalP"/>
    </source>
</evidence>
<accession>A0A1Y2BES6</accession>
<reference evidence="2 3" key="1">
    <citation type="submission" date="2016-08" db="EMBL/GenBank/DDBJ databases">
        <title>A Parts List for Fungal Cellulosomes Revealed by Comparative Genomics.</title>
        <authorList>
            <consortium name="DOE Joint Genome Institute"/>
            <person name="Haitjema C.H."/>
            <person name="Gilmore S.P."/>
            <person name="Henske J.K."/>
            <person name="Solomon K.V."/>
            <person name="De Groot R."/>
            <person name="Kuo A."/>
            <person name="Mondo S.J."/>
            <person name="Salamov A.A."/>
            <person name="Labutti K."/>
            <person name="Zhao Z."/>
            <person name="Chiniquy J."/>
            <person name="Barry K."/>
            <person name="Brewer H.M."/>
            <person name="Purvine S.O."/>
            <person name="Wright A.T."/>
            <person name="Boxma B."/>
            <person name="Van Alen T."/>
            <person name="Hackstein J.H."/>
            <person name="Baker S.E."/>
            <person name="Grigoriev I.V."/>
            <person name="O'Malley M.A."/>
        </authorList>
    </citation>
    <scope>NUCLEOTIDE SEQUENCE [LARGE SCALE GENOMIC DNA]</scope>
    <source>
        <strain evidence="2 3">G1</strain>
    </source>
</reference>